<dbReference type="Proteomes" id="UP000245609">
    <property type="component" value="Unassembled WGS sequence"/>
</dbReference>
<dbReference type="FunFam" id="1.20.272.10:FF:000002">
    <property type="entry name" value="Replication factor C subunit 3"/>
    <property type="match status" value="1"/>
</dbReference>
<protein>
    <submittedName>
        <fullName evidence="2">Uncharacterized protein</fullName>
    </submittedName>
</protein>
<dbReference type="Gene3D" id="1.10.8.60">
    <property type="match status" value="1"/>
</dbReference>
<dbReference type="OrthoDB" id="761538at2759"/>
<dbReference type="InterPro" id="IPR008921">
    <property type="entry name" value="DNA_pol3_clamp-load_cplx_C"/>
</dbReference>
<accession>A0A2T9ZJ63</accession>
<dbReference type="SUPFAM" id="SSF52540">
    <property type="entry name" value="P-loop containing nucleoside triphosphate hydrolases"/>
    <property type="match status" value="1"/>
</dbReference>
<dbReference type="GO" id="GO:0003677">
    <property type="term" value="F:DNA binding"/>
    <property type="evidence" value="ECO:0007669"/>
    <property type="project" value="InterPro"/>
</dbReference>
<dbReference type="GO" id="GO:0003689">
    <property type="term" value="F:DNA clamp loader activity"/>
    <property type="evidence" value="ECO:0007669"/>
    <property type="project" value="TreeGrafter"/>
</dbReference>
<dbReference type="FunFam" id="1.10.8.60:FF:000030">
    <property type="entry name" value="replication factor C subunit 3"/>
    <property type="match status" value="1"/>
</dbReference>
<proteinExistence type="predicted"/>
<evidence type="ECO:0000313" key="3">
    <source>
        <dbReference type="Proteomes" id="UP000245609"/>
    </source>
</evidence>
<dbReference type="Pfam" id="PF21960">
    <property type="entry name" value="RCF1-5-like_lid"/>
    <property type="match status" value="1"/>
</dbReference>
<gene>
    <name evidence="2" type="ORF">BB560_000875</name>
</gene>
<evidence type="ECO:0000313" key="2">
    <source>
        <dbReference type="EMBL" id="PVV04624.1"/>
    </source>
</evidence>
<dbReference type="InterPro" id="IPR027417">
    <property type="entry name" value="P-loop_NTPase"/>
</dbReference>
<dbReference type="InterPro" id="IPR050238">
    <property type="entry name" value="DNA_Rep/Repair_Clamp_Loader"/>
</dbReference>
<comment type="caution">
    <text evidence="2">The sequence shown here is derived from an EMBL/GenBank/DDBJ whole genome shotgun (WGS) entry which is preliminary data.</text>
</comment>
<dbReference type="GO" id="GO:0005634">
    <property type="term" value="C:nucleus"/>
    <property type="evidence" value="ECO:0007669"/>
    <property type="project" value="TreeGrafter"/>
</dbReference>
<dbReference type="GO" id="GO:0031391">
    <property type="term" value="C:Elg1 RFC-like complex"/>
    <property type="evidence" value="ECO:0007669"/>
    <property type="project" value="UniProtKB-ARBA"/>
</dbReference>
<reference evidence="2 3" key="1">
    <citation type="journal article" date="2018" name="MBio">
        <title>Comparative Genomics Reveals the Core Gene Toolbox for the Fungus-Insect Symbiosis.</title>
        <authorList>
            <person name="Wang Y."/>
            <person name="Stata M."/>
            <person name="Wang W."/>
            <person name="Stajich J.E."/>
            <person name="White M.M."/>
            <person name="Moncalvo J.M."/>
        </authorList>
    </citation>
    <scope>NUCLEOTIDE SEQUENCE [LARGE SCALE GENOMIC DNA]</scope>
    <source>
        <strain evidence="2 3">SC-DP-2</strain>
    </source>
</reference>
<organism evidence="2 3">
    <name type="scientific">Smittium megazygosporum</name>
    <dbReference type="NCBI Taxonomy" id="133381"/>
    <lineage>
        <taxon>Eukaryota</taxon>
        <taxon>Fungi</taxon>
        <taxon>Fungi incertae sedis</taxon>
        <taxon>Zoopagomycota</taxon>
        <taxon>Kickxellomycotina</taxon>
        <taxon>Harpellomycetes</taxon>
        <taxon>Harpellales</taxon>
        <taxon>Legeriomycetaceae</taxon>
        <taxon>Smittium</taxon>
    </lineage>
</organism>
<keyword evidence="3" id="KW-1185">Reference proteome</keyword>
<dbReference type="Gene3D" id="1.20.272.10">
    <property type="match status" value="1"/>
</dbReference>
<dbReference type="GO" id="GO:0006281">
    <property type="term" value="P:DNA repair"/>
    <property type="evidence" value="ECO:0007669"/>
    <property type="project" value="TreeGrafter"/>
</dbReference>
<dbReference type="STRING" id="133381.A0A2T9ZJ63"/>
<evidence type="ECO:0000256" key="1">
    <source>
        <dbReference type="ARBA" id="ARBA00022705"/>
    </source>
</evidence>
<dbReference type="SUPFAM" id="SSF48019">
    <property type="entry name" value="post-AAA+ oligomerization domain-like"/>
    <property type="match status" value="1"/>
</dbReference>
<dbReference type="Gene3D" id="3.40.50.300">
    <property type="entry name" value="P-loop containing nucleotide triphosphate hydrolases"/>
    <property type="match status" value="1"/>
</dbReference>
<dbReference type="Pfam" id="PF22534">
    <property type="entry name" value="RFC_C"/>
    <property type="match status" value="1"/>
</dbReference>
<keyword evidence="1" id="KW-0235">DNA replication</keyword>
<dbReference type="PANTHER" id="PTHR11669">
    <property type="entry name" value="REPLICATION FACTOR C / DNA POLYMERASE III GAMMA-TAU SUBUNIT"/>
    <property type="match status" value="1"/>
</dbReference>
<dbReference type="AlphaFoldDB" id="A0A2T9ZJ63"/>
<dbReference type="PANTHER" id="PTHR11669:SF1">
    <property type="entry name" value="REPLICATION FACTOR C SUBUNIT 3"/>
    <property type="match status" value="1"/>
</dbReference>
<dbReference type="GO" id="GO:0006271">
    <property type="term" value="P:DNA strand elongation involved in DNA replication"/>
    <property type="evidence" value="ECO:0007669"/>
    <property type="project" value="UniProtKB-ARBA"/>
</dbReference>
<sequence length="240" mass="27395">MAQTQQVSTQASRKFKVVVLHDCDQLSKGAQHALRRTMEKYTRNMRVIMCCNSLGNIIPPLQSRCLIIRNTAPTNQEMIPILTKIAEKEGFQLSESVAMNIASKSDRNIRRAILMLESSYVTKYPFSNDMELPLPDWEIIVADLAKSLLNAQSPTVVMNARKTLYDLLTHCIPPSMILKSLVSSLLDKVDDDIKPEIILQAAIYEERMNRGQKAIFHLEAFVTKFQALYKRFLMDLDLDF</sequence>
<dbReference type="GO" id="GO:0005663">
    <property type="term" value="C:DNA replication factor C complex"/>
    <property type="evidence" value="ECO:0007669"/>
    <property type="project" value="TreeGrafter"/>
</dbReference>
<name>A0A2T9ZJ63_9FUNG</name>
<dbReference type="EMBL" id="MBFS01000101">
    <property type="protein sequence ID" value="PVV04624.1"/>
    <property type="molecule type" value="Genomic_DNA"/>
</dbReference>